<protein>
    <submittedName>
        <fullName evidence="2">Uncharacterized protein</fullName>
    </submittedName>
</protein>
<evidence type="ECO:0000313" key="2">
    <source>
        <dbReference type="EMBL" id="KAH0553983.1"/>
    </source>
</evidence>
<reference evidence="2 3" key="1">
    <citation type="journal article" date="2021" name="J. Hered.">
        <title>A chromosome-level genome assembly of the parasitoid wasp, Cotesia glomerata (Hymenoptera: Braconidae).</title>
        <authorList>
            <person name="Pinto B.J."/>
            <person name="Weis J.J."/>
            <person name="Gamble T."/>
            <person name="Ode P.J."/>
            <person name="Paul R."/>
            <person name="Zaspel J.M."/>
        </authorList>
    </citation>
    <scope>NUCLEOTIDE SEQUENCE [LARGE SCALE GENOMIC DNA]</scope>
    <source>
        <strain evidence="2">CgM1</strain>
    </source>
</reference>
<name>A0AAV7IIT0_COTGL</name>
<organism evidence="2 3">
    <name type="scientific">Cotesia glomerata</name>
    <name type="common">Lepidopteran parasitic wasp</name>
    <name type="synonym">Apanteles glomeratus</name>
    <dbReference type="NCBI Taxonomy" id="32391"/>
    <lineage>
        <taxon>Eukaryota</taxon>
        <taxon>Metazoa</taxon>
        <taxon>Ecdysozoa</taxon>
        <taxon>Arthropoda</taxon>
        <taxon>Hexapoda</taxon>
        <taxon>Insecta</taxon>
        <taxon>Pterygota</taxon>
        <taxon>Neoptera</taxon>
        <taxon>Endopterygota</taxon>
        <taxon>Hymenoptera</taxon>
        <taxon>Apocrita</taxon>
        <taxon>Ichneumonoidea</taxon>
        <taxon>Braconidae</taxon>
        <taxon>Microgastrinae</taxon>
        <taxon>Cotesia</taxon>
    </lineage>
</organism>
<dbReference type="Proteomes" id="UP000826195">
    <property type="component" value="Unassembled WGS sequence"/>
</dbReference>
<gene>
    <name evidence="2" type="ORF">KQX54_006774</name>
</gene>
<sequence length="247" mass="29128">MEELKPSVEVHQKYCQTDIKEFNDQYTQTEIETVDFGVQVHISEPPLPPREEKIPIMERLDWNVRESYDYNSKPREVNDLRWSLSNSSQKRWNRGVSPSSQDQDDRIMLSSPSRLSHQDHDSREYIHRIQSPIRHSDSYSSNRGRNHRSFSPRERHFSPDFRQNSYHENRNERSREPSPIMLDDHDDVEILEQEPFSHDPNWRGRNNKSFGQNPPVHKSRSARGKHSTGRPFRGRGGGGSSSYRGKY</sequence>
<dbReference type="EMBL" id="JAHXZJ010001119">
    <property type="protein sequence ID" value="KAH0553983.1"/>
    <property type="molecule type" value="Genomic_DNA"/>
</dbReference>
<dbReference type="AlphaFoldDB" id="A0AAV7IIT0"/>
<feature type="compositionally biased region" description="Polar residues" evidence="1">
    <location>
        <begin position="88"/>
        <end position="101"/>
    </location>
</feature>
<feature type="compositionally biased region" description="Basic residues" evidence="1">
    <location>
        <begin position="217"/>
        <end position="228"/>
    </location>
</feature>
<feature type="compositionally biased region" description="Basic and acidic residues" evidence="1">
    <location>
        <begin position="151"/>
        <end position="176"/>
    </location>
</feature>
<feature type="region of interest" description="Disordered" evidence="1">
    <location>
        <begin position="88"/>
        <end position="107"/>
    </location>
</feature>
<proteinExistence type="predicted"/>
<feature type="region of interest" description="Disordered" evidence="1">
    <location>
        <begin position="127"/>
        <end position="247"/>
    </location>
</feature>
<accession>A0AAV7IIT0</accession>
<evidence type="ECO:0000313" key="3">
    <source>
        <dbReference type="Proteomes" id="UP000826195"/>
    </source>
</evidence>
<keyword evidence="3" id="KW-1185">Reference proteome</keyword>
<comment type="caution">
    <text evidence="2">The sequence shown here is derived from an EMBL/GenBank/DDBJ whole genome shotgun (WGS) entry which is preliminary data.</text>
</comment>
<evidence type="ECO:0000256" key="1">
    <source>
        <dbReference type="SAM" id="MobiDB-lite"/>
    </source>
</evidence>